<accession>A0A251S035</accession>
<feature type="compositionally biased region" description="Low complexity" evidence="1">
    <location>
        <begin position="138"/>
        <end position="154"/>
    </location>
</feature>
<dbReference type="Gene3D" id="3.40.395.10">
    <property type="entry name" value="Adenoviral Proteinase, Chain A"/>
    <property type="match status" value="1"/>
</dbReference>
<reference evidence="2 4" key="1">
    <citation type="journal article" date="2017" name="Nature">
        <title>The sunflower genome provides insights into oil metabolism, flowering and Asterid evolution.</title>
        <authorList>
            <person name="Badouin H."/>
            <person name="Gouzy J."/>
            <person name="Grassa C.J."/>
            <person name="Murat F."/>
            <person name="Staton S.E."/>
            <person name="Cottret L."/>
            <person name="Lelandais-Briere C."/>
            <person name="Owens G.L."/>
            <person name="Carrere S."/>
            <person name="Mayjonade B."/>
            <person name="Legrand L."/>
            <person name="Gill N."/>
            <person name="Kane N.C."/>
            <person name="Bowers J.E."/>
            <person name="Hubner S."/>
            <person name="Bellec A."/>
            <person name="Berard A."/>
            <person name="Berges H."/>
            <person name="Blanchet N."/>
            <person name="Boniface M.C."/>
            <person name="Brunel D."/>
            <person name="Catrice O."/>
            <person name="Chaidir N."/>
            <person name="Claudel C."/>
            <person name="Donnadieu C."/>
            <person name="Faraut T."/>
            <person name="Fievet G."/>
            <person name="Helmstetter N."/>
            <person name="King M."/>
            <person name="Knapp S.J."/>
            <person name="Lai Z."/>
            <person name="Le Paslier M.C."/>
            <person name="Lippi Y."/>
            <person name="Lorenzon L."/>
            <person name="Mandel J.R."/>
            <person name="Marage G."/>
            <person name="Marchand G."/>
            <person name="Marquand E."/>
            <person name="Bret-Mestries E."/>
            <person name="Morien E."/>
            <person name="Nambeesan S."/>
            <person name="Nguyen T."/>
            <person name="Pegot-Espagnet P."/>
            <person name="Pouilly N."/>
            <person name="Raftis F."/>
            <person name="Sallet E."/>
            <person name="Schiex T."/>
            <person name="Thomas J."/>
            <person name="Vandecasteele C."/>
            <person name="Vares D."/>
            <person name="Vear F."/>
            <person name="Vautrin S."/>
            <person name="Crespi M."/>
            <person name="Mangin B."/>
            <person name="Burke J.M."/>
            <person name="Salse J."/>
            <person name="Munos S."/>
            <person name="Vincourt P."/>
            <person name="Rieseberg L.H."/>
            <person name="Langlade N.B."/>
        </authorList>
    </citation>
    <scope>NUCLEOTIDE SEQUENCE [LARGE SCALE GENOMIC DNA]</scope>
    <source>
        <strain evidence="4">cv. SF193</strain>
        <tissue evidence="2">Leaves</tissue>
    </source>
</reference>
<dbReference type="AlphaFoldDB" id="A0A251S035"/>
<dbReference type="EMBL" id="CM007905">
    <property type="protein sequence ID" value="OTF92050.1"/>
    <property type="molecule type" value="Genomic_DNA"/>
</dbReference>
<proteinExistence type="predicted"/>
<evidence type="ECO:0000313" key="3">
    <source>
        <dbReference type="EMBL" id="OTF92050.1"/>
    </source>
</evidence>
<reference evidence="2" key="3">
    <citation type="submission" date="2020-06" db="EMBL/GenBank/DDBJ databases">
        <title>Helianthus annuus Genome sequencing and assembly Release 2.</title>
        <authorList>
            <person name="Gouzy J."/>
            <person name="Langlade N."/>
            <person name="Munos S."/>
        </authorList>
    </citation>
    <scope>NUCLEOTIDE SEQUENCE</scope>
    <source>
        <tissue evidence="2">Leaves</tissue>
    </source>
</reference>
<feature type="region of interest" description="Disordered" evidence="1">
    <location>
        <begin position="113"/>
        <end position="154"/>
    </location>
</feature>
<name>A0A251S035_HELAN</name>
<keyword evidence="4" id="KW-1185">Reference proteome</keyword>
<protein>
    <submittedName>
        <fullName evidence="2">Papain-like cysteine peptidase superfamily</fullName>
    </submittedName>
</protein>
<dbReference type="InParanoid" id="A0A251S035"/>
<evidence type="ECO:0000313" key="4">
    <source>
        <dbReference type="Proteomes" id="UP000215914"/>
    </source>
</evidence>
<dbReference type="Proteomes" id="UP000215914">
    <property type="component" value="Chromosome 16"/>
</dbReference>
<dbReference type="Gramene" id="mRNA:HanXRQr2_Chr16g0756931">
    <property type="protein sequence ID" value="mRNA:HanXRQr2_Chr16g0756931"/>
    <property type="gene ID" value="HanXRQr2_Chr16g0756931"/>
</dbReference>
<dbReference type="InterPro" id="IPR038765">
    <property type="entry name" value="Papain-like_cys_pep_sf"/>
</dbReference>
<feature type="compositionally biased region" description="Polar residues" evidence="1">
    <location>
        <begin position="116"/>
        <end position="125"/>
    </location>
</feature>
<dbReference type="SUPFAM" id="SSF54001">
    <property type="entry name" value="Cysteine proteinases"/>
    <property type="match status" value="1"/>
</dbReference>
<reference evidence="3" key="2">
    <citation type="submission" date="2017-02" db="EMBL/GenBank/DDBJ databases">
        <title>Sunflower complete genome.</title>
        <authorList>
            <person name="Langlade N."/>
            <person name="Munos S."/>
        </authorList>
    </citation>
    <scope>NUCLEOTIDE SEQUENCE [LARGE SCALE GENOMIC DNA]</scope>
    <source>
        <tissue evidence="3">Leaves</tissue>
    </source>
</reference>
<evidence type="ECO:0000256" key="1">
    <source>
        <dbReference type="SAM" id="MobiDB-lite"/>
    </source>
</evidence>
<gene>
    <name evidence="3" type="ORF">HannXRQ_Chr16g0517631</name>
    <name evidence="2" type="ORF">HanXRQr2_Chr16g0756931</name>
</gene>
<dbReference type="EMBL" id="MNCJ02000331">
    <property type="protein sequence ID" value="KAF5760736.1"/>
    <property type="molecule type" value="Genomic_DNA"/>
</dbReference>
<organism evidence="3 4">
    <name type="scientific">Helianthus annuus</name>
    <name type="common">Common sunflower</name>
    <dbReference type="NCBI Taxonomy" id="4232"/>
    <lineage>
        <taxon>Eukaryota</taxon>
        <taxon>Viridiplantae</taxon>
        <taxon>Streptophyta</taxon>
        <taxon>Embryophyta</taxon>
        <taxon>Tracheophyta</taxon>
        <taxon>Spermatophyta</taxon>
        <taxon>Magnoliopsida</taxon>
        <taxon>eudicotyledons</taxon>
        <taxon>Gunneridae</taxon>
        <taxon>Pentapetalae</taxon>
        <taxon>asterids</taxon>
        <taxon>campanulids</taxon>
        <taxon>Asterales</taxon>
        <taxon>Asteraceae</taxon>
        <taxon>Asteroideae</taxon>
        <taxon>Heliantheae alliance</taxon>
        <taxon>Heliantheae</taxon>
        <taxon>Helianthus</taxon>
    </lineage>
</organism>
<evidence type="ECO:0000313" key="2">
    <source>
        <dbReference type="EMBL" id="KAF5760736.1"/>
    </source>
</evidence>
<sequence>MDAFVDVLNFEEKKRDKKSSPYRLFLPTTILQDEMFEPKITDSDRLKVFGPSVDDILCKYQVKKVDKVDLIFIPVLLSDHYWCLCFNMKNGDIELIDNSRYAESFTKRYRGRPEKLSSNTIPKRQNWTKRVDNKVGKSKNNSKGNGLENSSKRL</sequence>